<comment type="pathway">
    <text evidence="1">Cofactor biosynthesis; D-erythroascorbate biosynthesis; dehydro-D-arabinono-1,4-lactone from D-arabinose: step 2/2.</text>
</comment>
<dbReference type="GO" id="GO:0005739">
    <property type="term" value="C:mitochondrion"/>
    <property type="evidence" value="ECO:0007669"/>
    <property type="project" value="TreeGrafter"/>
</dbReference>
<dbReference type="InterPro" id="IPR010031">
    <property type="entry name" value="FAD_lactone_oxidase-like"/>
</dbReference>
<dbReference type="GO" id="GO:0003885">
    <property type="term" value="F:D-arabinono-1,4-lactone oxidase activity"/>
    <property type="evidence" value="ECO:0007669"/>
    <property type="project" value="UniProtKB-EC"/>
</dbReference>
<dbReference type="GO" id="GO:0016020">
    <property type="term" value="C:membrane"/>
    <property type="evidence" value="ECO:0007669"/>
    <property type="project" value="InterPro"/>
</dbReference>
<dbReference type="PROSITE" id="PS51387">
    <property type="entry name" value="FAD_PCMH"/>
    <property type="match status" value="1"/>
</dbReference>
<dbReference type="InterPro" id="IPR016167">
    <property type="entry name" value="FAD-bd_PCMH_sub1"/>
</dbReference>
<dbReference type="InterPro" id="IPR006094">
    <property type="entry name" value="Oxid_FAD_bind_N"/>
</dbReference>
<gene>
    <name evidence="7" type="ORF">BDZ90DRAFT_249295</name>
</gene>
<feature type="compositionally biased region" description="Low complexity" evidence="5">
    <location>
        <begin position="1"/>
        <end position="33"/>
    </location>
</feature>
<evidence type="ECO:0000259" key="6">
    <source>
        <dbReference type="PROSITE" id="PS51387"/>
    </source>
</evidence>
<evidence type="ECO:0000313" key="7">
    <source>
        <dbReference type="EMBL" id="PWN29556.1"/>
    </source>
</evidence>
<reference evidence="7 8" key="1">
    <citation type="journal article" date="2018" name="Mol. Biol. Evol.">
        <title>Broad Genomic Sampling Reveals a Smut Pathogenic Ancestry of the Fungal Clade Ustilaginomycotina.</title>
        <authorList>
            <person name="Kijpornyongpan T."/>
            <person name="Mondo S.J."/>
            <person name="Barry K."/>
            <person name="Sandor L."/>
            <person name="Lee J."/>
            <person name="Lipzen A."/>
            <person name="Pangilinan J."/>
            <person name="LaButti K."/>
            <person name="Hainaut M."/>
            <person name="Henrissat B."/>
            <person name="Grigoriev I.V."/>
            <person name="Spatafora J.W."/>
            <person name="Aime M.C."/>
        </authorList>
    </citation>
    <scope>NUCLEOTIDE SEQUENCE [LARGE SCALE GENOMIC DNA]</scope>
    <source>
        <strain evidence="7 8">MCA 5214</strain>
    </source>
</reference>
<feature type="region of interest" description="Disordered" evidence="5">
    <location>
        <begin position="306"/>
        <end position="336"/>
    </location>
</feature>
<organism evidence="7 8">
    <name type="scientific">Jaminaea rosea</name>
    <dbReference type="NCBI Taxonomy" id="1569628"/>
    <lineage>
        <taxon>Eukaryota</taxon>
        <taxon>Fungi</taxon>
        <taxon>Dikarya</taxon>
        <taxon>Basidiomycota</taxon>
        <taxon>Ustilaginomycotina</taxon>
        <taxon>Exobasidiomycetes</taxon>
        <taxon>Microstromatales</taxon>
        <taxon>Microstromatales incertae sedis</taxon>
        <taxon>Jaminaea</taxon>
    </lineage>
</organism>
<keyword evidence="3" id="KW-0560">Oxidoreductase</keyword>
<dbReference type="PANTHER" id="PTHR43762:SF1">
    <property type="entry name" value="D-ARABINONO-1,4-LACTONE OXIDASE"/>
    <property type="match status" value="1"/>
</dbReference>
<sequence length="655" mass="72320">MVSPAAPDPSTSTSVVSSPSSAAARARPPSIASHRQSTNHLESLLTSVTLSPRSRRATITNWGGSFTSRPTRVFQPTTVEQCCAILELARRSGQKVRAVGKAHSPSDLMMSDQWSIRMEGLEGTLEIDAATDENGAGLPSATFLGGTLISDINNILASHSPPLAMTSLGSISEQTIGGLLATATHGSGYHFPAVSALVQHLDVAVPLPPARGGVQVVRCSREQNADLFNATLCGIGATGIIVAVKIQVEPAFRLSHLVEEVDFNYIFGSPTGYPSIQRESYDVEGATQNQGRVPLGHLVAAGESLPPAKDRYRPRARQSSPSIIFPTESTDDEQLRRSSPAFMDDEDDEVTRQAQSRIDSIAQSCQHARIWWFPHVGMVTLSRADRTLEPAVGPTWGQRLYHSLVGYHMEQALLFAARYHPALPERVARIVHRLTHPAYPTELRAKAQGEQGEQREQREPAAAAGSAPLRPTHPHSRSVDDSWKIFNMDCLFPQYTTEWAIPYEHTAAVLRVMRDWLSAEQASRTGVRFHFPIEIRFSAPDGLWLSPTSGRRTTYIGLVQYRPYDLPVPYRVLFARFETIMRHFAGRPHWAKTHTCGAKELEGLYPHWKEWTETRAKWDPEGILSGGAYVRRHVDAAVGEDVGSRRFKRRECGKL</sequence>
<keyword evidence="8" id="KW-1185">Reference proteome</keyword>
<dbReference type="Pfam" id="PF01565">
    <property type="entry name" value="FAD_binding_4"/>
    <property type="match status" value="1"/>
</dbReference>
<dbReference type="InterPro" id="IPR007173">
    <property type="entry name" value="ALO_C"/>
</dbReference>
<dbReference type="GeneID" id="37029475"/>
<dbReference type="InterPro" id="IPR016169">
    <property type="entry name" value="FAD-bd_PCMH_sub2"/>
</dbReference>
<evidence type="ECO:0000256" key="5">
    <source>
        <dbReference type="SAM" id="MobiDB-lite"/>
    </source>
</evidence>
<evidence type="ECO:0000313" key="8">
    <source>
        <dbReference type="Proteomes" id="UP000245884"/>
    </source>
</evidence>
<dbReference type="OrthoDB" id="610608at2759"/>
<evidence type="ECO:0000256" key="1">
    <source>
        <dbReference type="ARBA" id="ARBA00005083"/>
    </source>
</evidence>
<evidence type="ECO:0000256" key="4">
    <source>
        <dbReference type="ARBA" id="ARBA00033418"/>
    </source>
</evidence>
<protein>
    <recommendedName>
        <fullName evidence="2">D-arabinono-1,4-lactone oxidase</fullName>
        <ecNumber evidence="2">1.1.3.37</ecNumber>
    </recommendedName>
    <alternativeName>
        <fullName evidence="4">L-galactono-gamma-lactone oxidase</fullName>
    </alternativeName>
</protein>
<dbReference type="EMBL" id="KZ819663">
    <property type="protein sequence ID" value="PWN29556.1"/>
    <property type="molecule type" value="Genomic_DNA"/>
</dbReference>
<feature type="compositionally biased region" description="Basic and acidic residues" evidence="5">
    <location>
        <begin position="446"/>
        <end position="459"/>
    </location>
</feature>
<dbReference type="STRING" id="1569628.A0A316UW87"/>
<dbReference type="Pfam" id="PF04030">
    <property type="entry name" value="ALO"/>
    <property type="match status" value="1"/>
</dbReference>
<dbReference type="PIRSF" id="PIRSF000136">
    <property type="entry name" value="LGO_GLO"/>
    <property type="match status" value="1"/>
</dbReference>
<name>A0A316UW87_9BASI</name>
<proteinExistence type="predicted"/>
<dbReference type="Gene3D" id="3.30.43.10">
    <property type="entry name" value="Uridine Diphospho-n-acetylenolpyruvylglucosamine Reductase, domain 2"/>
    <property type="match status" value="1"/>
</dbReference>
<dbReference type="Proteomes" id="UP000245884">
    <property type="component" value="Unassembled WGS sequence"/>
</dbReference>
<evidence type="ECO:0000256" key="2">
    <source>
        <dbReference type="ARBA" id="ARBA00013136"/>
    </source>
</evidence>
<dbReference type="InterPro" id="IPR016166">
    <property type="entry name" value="FAD-bd_PCMH"/>
</dbReference>
<dbReference type="UniPathway" id="UPA00771">
    <property type="reaction ID" value="UER00766"/>
</dbReference>
<dbReference type="PANTHER" id="PTHR43762">
    <property type="entry name" value="L-GULONOLACTONE OXIDASE"/>
    <property type="match status" value="1"/>
</dbReference>
<dbReference type="Gene3D" id="3.30.465.10">
    <property type="match status" value="1"/>
</dbReference>
<dbReference type="Gene3D" id="3.30.70.2520">
    <property type="match status" value="1"/>
</dbReference>
<dbReference type="EC" id="1.1.3.37" evidence="2"/>
<dbReference type="AlphaFoldDB" id="A0A316UW87"/>
<evidence type="ECO:0000256" key="3">
    <source>
        <dbReference type="ARBA" id="ARBA00023002"/>
    </source>
</evidence>
<feature type="region of interest" description="Disordered" evidence="5">
    <location>
        <begin position="1"/>
        <end position="39"/>
    </location>
</feature>
<accession>A0A316UW87</accession>
<dbReference type="InterPro" id="IPR036318">
    <property type="entry name" value="FAD-bd_PCMH-like_sf"/>
</dbReference>
<dbReference type="GO" id="GO:0071949">
    <property type="term" value="F:FAD binding"/>
    <property type="evidence" value="ECO:0007669"/>
    <property type="project" value="InterPro"/>
</dbReference>
<feature type="domain" description="FAD-binding PCMH-type" evidence="6">
    <location>
        <begin position="66"/>
        <end position="251"/>
    </location>
</feature>
<dbReference type="RefSeq" id="XP_025364168.1">
    <property type="nucleotide sequence ID" value="XM_025507652.1"/>
</dbReference>
<feature type="region of interest" description="Disordered" evidence="5">
    <location>
        <begin position="446"/>
        <end position="478"/>
    </location>
</feature>
<dbReference type="SUPFAM" id="SSF56176">
    <property type="entry name" value="FAD-binding/transporter-associated domain-like"/>
    <property type="match status" value="1"/>
</dbReference>